<evidence type="ECO:0000259" key="1">
    <source>
        <dbReference type="Pfam" id="PF01408"/>
    </source>
</evidence>
<dbReference type="InterPro" id="IPR036291">
    <property type="entry name" value="NAD(P)-bd_dom_sf"/>
</dbReference>
<dbReference type="AlphaFoldDB" id="A0A212KDP5"/>
<sequence length="313" mass="35014">MLLIIGAGEIGREYAKTLRHLGIGDVDILSRRADPAEALRREFSFHQAFGGDFTRLPEIIDRYDGIIVAAPIDTLSRYLTTLAELTRAPVLVEKPAALTAAELAAHIDRHPHQNVMVALNRLFYPSVLRLRQSLSDDPVLSADFSFTEWLHRVDLTRYTSPVLARWGIANSIHVLSTVFDIIGHPATLHAEVSGLERVAWHPSGTVFAGSGHSEAGVLFSYASNWVSAGRWSAAFRTEKGSYHLEPFEGLSFCPKGRIDREEIEPVWNGELKCGFEGMVRRWLSGEKVDERFGLPQMLRHLTTAERIIYPDES</sequence>
<name>A0A212KDP5_9PROT</name>
<dbReference type="InterPro" id="IPR000683">
    <property type="entry name" value="Gfo/Idh/MocA-like_OxRdtase_N"/>
</dbReference>
<proteinExistence type="predicted"/>
<dbReference type="SUPFAM" id="SSF51735">
    <property type="entry name" value="NAD(P)-binding Rossmann-fold domains"/>
    <property type="match status" value="1"/>
</dbReference>
<protein>
    <submittedName>
        <fullName evidence="2">Putative Oxidoreductase domain protein</fullName>
    </submittedName>
</protein>
<accession>A0A212KDP5</accession>
<dbReference type="Gene3D" id="3.40.50.720">
    <property type="entry name" value="NAD(P)-binding Rossmann-like Domain"/>
    <property type="match status" value="1"/>
</dbReference>
<evidence type="ECO:0000313" key="2">
    <source>
        <dbReference type="EMBL" id="SBW09728.1"/>
    </source>
</evidence>
<reference evidence="2" key="1">
    <citation type="submission" date="2016-04" db="EMBL/GenBank/DDBJ databases">
        <authorList>
            <person name="Evans L.H."/>
            <person name="Alamgir A."/>
            <person name="Owens N."/>
            <person name="Weber N.D."/>
            <person name="Virtaneva K."/>
            <person name="Barbian K."/>
            <person name="Babar A."/>
            <person name="Rosenke K."/>
        </authorList>
    </citation>
    <scope>NUCLEOTIDE SEQUENCE</scope>
    <source>
        <strain evidence="2">86</strain>
    </source>
</reference>
<dbReference type="GO" id="GO:0000166">
    <property type="term" value="F:nucleotide binding"/>
    <property type="evidence" value="ECO:0007669"/>
    <property type="project" value="InterPro"/>
</dbReference>
<dbReference type="EMBL" id="FLUO01000001">
    <property type="protein sequence ID" value="SBW09728.1"/>
    <property type="molecule type" value="Genomic_DNA"/>
</dbReference>
<organism evidence="2">
    <name type="scientific">uncultured Alphaproteobacteria bacterium</name>
    <dbReference type="NCBI Taxonomy" id="91750"/>
    <lineage>
        <taxon>Bacteria</taxon>
        <taxon>Pseudomonadati</taxon>
        <taxon>Pseudomonadota</taxon>
        <taxon>Alphaproteobacteria</taxon>
        <taxon>environmental samples</taxon>
    </lineage>
</organism>
<dbReference type="Pfam" id="PF01408">
    <property type="entry name" value="GFO_IDH_MocA"/>
    <property type="match status" value="1"/>
</dbReference>
<feature type="domain" description="Gfo/Idh/MocA-like oxidoreductase N-terminal" evidence="1">
    <location>
        <begin position="3"/>
        <end position="119"/>
    </location>
</feature>
<gene>
    <name evidence="2" type="ORF">KL86APRO_12660</name>
</gene>